<dbReference type="Gene3D" id="3.10.180.10">
    <property type="entry name" value="2,3-Dihydroxybiphenyl 1,2-Dioxygenase, domain 1"/>
    <property type="match status" value="1"/>
</dbReference>
<keyword evidence="3" id="KW-1185">Reference proteome</keyword>
<dbReference type="SUPFAM" id="SSF54593">
    <property type="entry name" value="Glyoxalase/Bleomycin resistance protein/Dihydroxybiphenyl dioxygenase"/>
    <property type="match status" value="1"/>
</dbReference>
<evidence type="ECO:0000313" key="2">
    <source>
        <dbReference type="EMBL" id="AZN41526.1"/>
    </source>
</evidence>
<evidence type="ECO:0000259" key="1">
    <source>
        <dbReference type="PROSITE" id="PS51819"/>
    </source>
</evidence>
<organism evidence="2 3">
    <name type="scientific">Paenibacillus albus</name>
    <dbReference type="NCBI Taxonomy" id="2495582"/>
    <lineage>
        <taxon>Bacteria</taxon>
        <taxon>Bacillati</taxon>
        <taxon>Bacillota</taxon>
        <taxon>Bacilli</taxon>
        <taxon>Bacillales</taxon>
        <taxon>Paenibacillaceae</taxon>
        <taxon>Paenibacillus</taxon>
    </lineage>
</organism>
<gene>
    <name evidence="2" type="ORF">EJC50_18965</name>
</gene>
<dbReference type="Proteomes" id="UP000272528">
    <property type="component" value="Chromosome"/>
</dbReference>
<dbReference type="EMBL" id="CP034437">
    <property type="protein sequence ID" value="AZN41526.1"/>
    <property type="molecule type" value="Genomic_DNA"/>
</dbReference>
<dbReference type="CDD" id="cd06587">
    <property type="entry name" value="VOC"/>
    <property type="match status" value="1"/>
</dbReference>
<protein>
    <submittedName>
        <fullName evidence="2">VOC family protein</fullName>
    </submittedName>
</protein>
<name>A0A3Q8X722_9BACL</name>
<dbReference type="InterPro" id="IPR037523">
    <property type="entry name" value="VOC_core"/>
</dbReference>
<accession>A0A3Q8X722</accession>
<dbReference type="AlphaFoldDB" id="A0A3Q8X722"/>
<dbReference type="Pfam" id="PF00903">
    <property type="entry name" value="Glyoxalase"/>
    <property type="match status" value="1"/>
</dbReference>
<dbReference type="KEGG" id="palb:EJC50_18965"/>
<proteinExistence type="predicted"/>
<dbReference type="InterPro" id="IPR004360">
    <property type="entry name" value="Glyas_Fos-R_dOase_dom"/>
</dbReference>
<evidence type="ECO:0000313" key="3">
    <source>
        <dbReference type="Proteomes" id="UP000272528"/>
    </source>
</evidence>
<dbReference type="PROSITE" id="PS51819">
    <property type="entry name" value="VOC"/>
    <property type="match status" value="1"/>
</dbReference>
<sequence>MVTSINVITNRVTEIYVHVSDYEKAIEWYSDVLGININSHGGLDMDGARILLIESDKKNPMTHAVFSLFSPDITAAHELLKSKGARVDEIYYCPYEKTTSFHLTDSEGYLILIKDC</sequence>
<reference evidence="3" key="1">
    <citation type="submission" date="2018-12" db="EMBL/GenBank/DDBJ databases">
        <title>Genome sequence of Peanibacillus sp.</title>
        <authorList>
            <person name="Subramani G."/>
            <person name="Srinivasan S."/>
            <person name="Kim M.K."/>
        </authorList>
    </citation>
    <scope>NUCLEOTIDE SEQUENCE [LARGE SCALE GENOMIC DNA]</scope>
    <source>
        <strain evidence="3">18JY67-1</strain>
    </source>
</reference>
<dbReference type="OrthoDB" id="2616610at2"/>
<feature type="domain" description="VOC" evidence="1">
    <location>
        <begin position="11"/>
        <end position="116"/>
    </location>
</feature>
<dbReference type="InterPro" id="IPR029068">
    <property type="entry name" value="Glyas_Bleomycin-R_OHBP_Dase"/>
</dbReference>